<organism evidence="1 2">
    <name type="scientific">Nephila pilipes</name>
    <name type="common">Giant wood spider</name>
    <name type="synonym">Nephila maculata</name>
    <dbReference type="NCBI Taxonomy" id="299642"/>
    <lineage>
        <taxon>Eukaryota</taxon>
        <taxon>Metazoa</taxon>
        <taxon>Ecdysozoa</taxon>
        <taxon>Arthropoda</taxon>
        <taxon>Chelicerata</taxon>
        <taxon>Arachnida</taxon>
        <taxon>Araneae</taxon>
        <taxon>Araneomorphae</taxon>
        <taxon>Entelegynae</taxon>
        <taxon>Araneoidea</taxon>
        <taxon>Nephilidae</taxon>
        <taxon>Nephila</taxon>
    </lineage>
</organism>
<sequence>MRNWFGRWGAERLVGKCPWGLKQTGRGRIGRGFEDPAIFFITLKCMDAYGSPFVTGGLLPSTMWDVNPLTSIPQLCVCPPSNFSNLYHSVFKIYY</sequence>
<dbReference type="EMBL" id="BMAW01023587">
    <property type="protein sequence ID" value="GFT83436.1"/>
    <property type="molecule type" value="Genomic_DNA"/>
</dbReference>
<dbReference type="AlphaFoldDB" id="A0A8X6PSI8"/>
<reference evidence="1" key="1">
    <citation type="submission" date="2020-08" db="EMBL/GenBank/DDBJ databases">
        <title>Multicomponent nature underlies the extraordinary mechanical properties of spider dragline silk.</title>
        <authorList>
            <person name="Kono N."/>
            <person name="Nakamura H."/>
            <person name="Mori M."/>
            <person name="Yoshida Y."/>
            <person name="Ohtoshi R."/>
            <person name="Malay A.D."/>
            <person name="Moran D.A.P."/>
            <person name="Tomita M."/>
            <person name="Numata K."/>
            <person name="Arakawa K."/>
        </authorList>
    </citation>
    <scope>NUCLEOTIDE SEQUENCE</scope>
</reference>
<comment type="caution">
    <text evidence="1">The sequence shown here is derived from an EMBL/GenBank/DDBJ whole genome shotgun (WGS) entry which is preliminary data.</text>
</comment>
<evidence type="ECO:0000313" key="1">
    <source>
        <dbReference type="EMBL" id="GFT83436.1"/>
    </source>
</evidence>
<protein>
    <submittedName>
        <fullName evidence="1">Uncharacterized protein</fullName>
    </submittedName>
</protein>
<name>A0A8X6PSI8_NEPPI</name>
<dbReference type="Proteomes" id="UP000887013">
    <property type="component" value="Unassembled WGS sequence"/>
</dbReference>
<keyword evidence="2" id="KW-1185">Reference proteome</keyword>
<evidence type="ECO:0000313" key="2">
    <source>
        <dbReference type="Proteomes" id="UP000887013"/>
    </source>
</evidence>
<proteinExistence type="predicted"/>
<gene>
    <name evidence="1" type="ORF">NPIL_304881</name>
</gene>
<accession>A0A8X6PSI8</accession>